<accession>A0ABX2D940</accession>
<gene>
    <name evidence="1" type="ORF">HQN85_02075</name>
</gene>
<evidence type="ECO:0008006" key="3">
    <source>
        <dbReference type="Google" id="ProtNLM"/>
    </source>
</evidence>
<dbReference type="Gene3D" id="3.10.450.50">
    <property type="match status" value="1"/>
</dbReference>
<dbReference type="Proteomes" id="UP000762110">
    <property type="component" value="Unassembled WGS sequence"/>
</dbReference>
<keyword evidence="2" id="KW-1185">Reference proteome</keyword>
<dbReference type="RefSeq" id="WP_173268689.1">
    <property type="nucleotide sequence ID" value="NZ_JABMKV010000001.1"/>
</dbReference>
<reference evidence="1 2" key="1">
    <citation type="submission" date="2020-05" db="EMBL/GenBank/DDBJ databases">
        <title>Description of Pedobacter foliorum sp. nov.</title>
        <authorList>
            <person name="Qi S."/>
            <person name="Carlier A."/>
            <person name="Cnockaert M."/>
            <person name="Vandamme P."/>
        </authorList>
    </citation>
    <scope>NUCLEOTIDE SEQUENCE [LARGE SCALE GENOMIC DNA]</scope>
    <source>
        <strain evidence="1 2">LMG 31300</strain>
    </source>
</reference>
<sequence length="186" mass="21376">MKTNILIIALSFSVLFNNPTAITIGKIQKEQNKIQNQATVTPEQTVRSFIFWYSKNMQRLNNIQLVNQLQAPAKPYYVNKANVAIYLAELKKSGFLSNKFLNSIEHYIGMCNENLLKTKQIEGPPEGFDMDMILLTQDYESNIKLLNQGKITRLTKNKVRFTFDSEDFLVFSLSQGKGKWLIDSIE</sequence>
<protein>
    <recommendedName>
        <fullName evidence="3">DUF3828 domain-containing protein</fullName>
    </recommendedName>
</protein>
<dbReference type="EMBL" id="JABMKV010000001">
    <property type="protein sequence ID" value="NQX30495.1"/>
    <property type="molecule type" value="Genomic_DNA"/>
</dbReference>
<evidence type="ECO:0000313" key="1">
    <source>
        <dbReference type="EMBL" id="NQX30495.1"/>
    </source>
</evidence>
<proteinExistence type="predicted"/>
<organism evidence="1 2">
    <name type="scientific">Pedobacter boryungensis</name>
    <dbReference type="NCBI Taxonomy" id="869962"/>
    <lineage>
        <taxon>Bacteria</taxon>
        <taxon>Pseudomonadati</taxon>
        <taxon>Bacteroidota</taxon>
        <taxon>Sphingobacteriia</taxon>
        <taxon>Sphingobacteriales</taxon>
        <taxon>Sphingobacteriaceae</taxon>
        <taxon>Pedobacter</taxon>
    </lineage>
</organism>
<comment type="caution">
    <text evidence="1">The sequence shown here is derived from an EMBL/GenBank/DDBJ whole genome shotgun (WGS) entry which is preliminary data.</text>
</comment>
<name>A0ABX2D940_9SPHI</name>
<evidence type="ECO:0000313" key="2">
    <source>
        <dbReference type="Proteomes" id="UP000762110"/>
    </source>
</evidence>